<name>A0ACC1BTK9_9ROSI</name>
<accession>A0ACC1BTK9</accession>
<comment type="caution">
    <text evidence="1">The sequence shown here is derived from an EMBL/GenBank/DDBJ whole genome shotgun (WGS) entry which is preliminary data.</text>
</comment>
<keyword evidence="2" id="KW-1185">Reference proteome</keyword>
<proteinExistence type="predicted"/>
<dbReference type="Proteomes" id="UP001164250">
    <property type="component" value="Chromosome 3"/>
</dbReference>
<gene>
    <name evidence="1" type="ORF">Patl1_04578</name>
</gene>
<protein>
    <submittedName>
        <fullName evidence="1">Uncharacterized protein</fullName>
    </submittedName>
</protein>
<dbReference type="EMBL" id="CM047899">
    <property type="protein sequence ID" value="KAJ0102313.1"/>
    <property type="molecule type" value="Genomic_DNA"/>
</dbReference>
<evidence type="ECO:0000313" key="2">
    <source>
        <dbReference type="Proteomes" id="UP001164250"/>
    </source>
</evidence>
<reference evidence="2" key="1">
    <citation type="journal article" date="2023" name="G3 (Bethesda)">
        <title>Genome assembly and association tests identify interacting loci associated with vigor, precocity, and sex in interspecific pistachio rootstocks.</title>
        <authorList>
            <person name="Palmer W."/>
            <person name="Jacygrad E."/>
            <person name="Sagayaradj S."/>
            <person name="Cavanaugh K."/>
            <person name="Han R."/>
            <person name="Bertier L."/>
            <person name="Beede B."/>
            <person name="Kafkas S."/>
            <person name="Golino D."/>
            <person name="Preece J."/>
            <person name="Michelmore R."/>
        </authorList>
    </citation>
    <scope>NUCLEOTIDE SEQUENCE [LARGE SCALE GENOMIC DNA]</scope>
</reference>
<evidence type="ECO:0000313" key="1">
    <source>
        <dbReference type="EMBL" id="KAJ0102313.1"/>
    </source>
</evidence>
<organism evidence="1 2">
    <name type="scientific">Pistacia atlantica</name>
    <dbReference type="NCBI Taxonomy" id="434234"/>
    <lineage>
        <taxon>Eukaryota</taxon>
        <taxon>Viridiplantae</taxon>
        <taxon>Streptophyta</taxon>
        <taxon>Embryophyta</taxon>
        <taxon>Tracheophyta</taxon>
        <taxon>Spermatophyta</taxon>
        <taxon>Magnoliopsida</taxon>
        <taxon>eudicotyledons</taxon>
        <taxon>Gunneridae</taxon>
        <taxon>Pentapetalae</taxon>
        <taxon>rosids</taxon>
        <taxon>malvids</taxon>
        <taxon>Sapindales</taxon>
        <taxon>Anacardiaceae</taxon>
        <taxon>Pistacia</taxon>
    </lineage>
</organism>
<sequence>MHFWGSSLLGIPSRYAVGLIHSLPENNVLKGGLQALLNCIKDQDPDKSICWPCGISGYCCRIGVATGKYSCSANSI</sequence>